<name>A0ABV1DVR4_9FIRM</name>
<reference evidence="1 2" key="1">
    <citation type="submission" date="2024-03" db="EMBL/GenBank/DDBJ databases">
        <title>Human intestinal bacterial collection.</title>
        <authorList>
            <person name="Pauvert C."/>
            <person name="Hitch T.C.A."/>
            <person name="Clavel T."/>
        </authorList>
    </citation>
    <scope>NUCLEOTIDE SEQUENCE [LARGE SCALE GENOMIC DNA]</scope>
    <source>
        <strain evidence="1 2">CLA-SR-H028</strain>
    </source>
</reference>
<evidence type="ECO:0008006" key="3">
    <source>
        <dbReference type="Google" id="ProtNLM"/>
    </source>
</evidence>
<dbReference type="RefSeq" id="WP_349064862.1">
    <property type="nucleotide sequence ID" value="NZ_JBBMFP010000071.1"/>
</dbReference>
<accession>A0ABV1DVR4</accession>
<comment type="caution">
    <text evidence="1">The sequence shown here is derived from an EMBL/GenBank/DDBJ whole genome shotgun (WGS) entry which is preliminary data.</text>
</comment>
<gene>
    <name evidence="1" type="ORF">WMO65_26140</name>
</gene>
<evidence type="ECO:0000313" key="1">
    <source>
        <dbReference type="EMBL" id="MEQ2434471.1"/>
    </source>
</evidence>
<proteinExistence type="predicted"/>
<keyword evidence="2" id="KW-1185">Reference proteome</keyword>
<dbReference type="EMBL" id="JBBMFP010000071">
    <property type="protein sequence ID" value="MEQ2434471.1"/>
    <property type="molecule type" value="Genomic_DNA"/>
</dbReference>
<sequence length="308" mass="35127">MVDIKYTLTSGRLLVELPRKMKFGFDFLYAMNEFLEIASTSPVKKVCVACEKDAEYDNLTKAYTYIVLRYLLHLKKTLWNQELSSMILPSIHGMHGNQFAAVADLTEIIQDPNLNYYVFTRDTQVSKPVEEMSNLLVEKNVTINQKELKEFLSTTIGEIFSNSINHSNKEAFFFMYDIIYEKREFYLCINIIDFGKTIIDNVRMFHQDSEMPGSKCIEWAIQSGNTTRKGSGGYGLPTLINYIKEVDGELYIFSGGAYYCFDGQMEKITDAGGYLSGTSVTFRVKLFNTEKAITYSGDRLGSISLDNI</sequence>
<dbReference type="InterPro" id="IPR036890">
    <property type="entry name" value="HATPase_C_sf"/>
</dbReference>
<dbReference type="SUPFAM" id="SSF55874">
    <property type="entry name" value="ATPase domain of HSP90 chaperone/DNA topoisomerase II/histidine kinase"/>
    <property type="match status" value="1"/>
</dbReference>
<evidence type="ECO:0000313" key="2">
    <source>
        <dbReference type="Proteomes" id="UP001457898"/>
    </source>
</evidence>
<organism evidence="1 2">
    <name type="scientific">Blautia caccae</name>
    <dbReference type="NCBI Taxonomy" id="3133175"/>
    <lineage>
        <taxon>Bacteria</taxon>
        <taxon>Bacillati</taxon>
        <taxon>Bacillota</taxon>
        <taxon>Clostridia</taxon>
        <taxon>Lachnospirales</taxon>
        <taxon>Lachnospiraceae</taxon>
        <taxon>Blautia</taxon>
    </lineage>
</organism>
<dbReference type="Proteomes" id="UP001457898">
    <property type="component" value="Unassembled WGS sequence"/>
</dbReference>
<protein>
    <recommendedName>
        <fullName evidence="3">ATP-binding protein</fullName>
    </recommendedName>
</protein>